<feature type="chain" id="PRO_5005791695" description="DUF3300 domain-containing protein" evidence="2">
    <location>
        <begin position="44"/>
        <end position="467"/>
    </location>
</feature>
<dbReference type="PATRIC" id="fig|1603606.3.peg.436"/>
<accession>A0A0M4CZ30</accession>
<dbReference type="Proteomes" id="UP000057158">
    <property type="component" value="Chromosome"/>
</dbReference>
<dbReference type="AlphaFoldDB" id="A0A0M4CZ30"/>
<evidence type="ECO:0008006" key="5">
    <source>
        <dbReference type="Google" id="ProtNLM"/>
    </source>
</evidence>
<dbReference type="PANTHER" id="PTHR40269:SF1">
    <property type="entry name" value="OUTER MEMBRANE PROTEIN"/>
    <property type="match status" value="1"/>
</dbReference>
<gene>
    <name evidence="3" type="ORF">DSOUD_0401</name>
</gene>
<name>A0A0M4CZ30_9BACT</name>
<dbReference type="Pfam" id="PF11737">
    <property type="entry name" value="DUF3300"/>
    <property type="match status" value="1"/>
</dbReference>
<keyword evidence="2" id="KW-0732">Signal</keyword>
<dbReference type="EMBL" id="CP010802">
    <property type="protein sequence ID" value="ALC15196.1"/>
    <property type="molecule type" value="Genomic_DNA"/>
</dbReference>
<feature type="signal peptide" evidence="2">
    <location>
        <begin position="1"/>
        <end position="43"/>
    </location>
</feature>
<evidence type="ECO:0000256" key="1">
    <source>
        <dbReference type="SAM" id="MobiDB-lite"/>
    </source>
</evidence>
<dbReference type="STRING" id="1603606.DSOUD_0401"/>
<evidence type="ECO:0000313" key="4">
    <source>
        <dbReference type="Proteomes" id="UP000057158"/>
    </source>
</evidence>
<evidence type="ECO:0000313" key="3">
    <source>
        <dbReference type="EMBL" id="ALC15196.1"/>
    </source>
</evidence>
<dbReference type="PANTHER" id="PTHR40269">
    <property type="entry name" value="OUTER MEMBRANE PROTEIN-RELATED"/>
    <property type="match status" value="1"/>
</dbReference>
<proteinExistence type="predicted"/>
<protein>
    <recommendedName>
        <fullName evidence="5">DUF3300 domain-containing protein</fullName>
    </recommendedName>
</protein>
<feature type="compositionally biased region" description="Basic and acidic residues" evidence="1">
    <location>
        <begin position="310"/>
        <end position="359"/>
    </location>
</feature>
<feature type="region of interest" description="Disordered" evidence="1">
    <location>
        <begin position="294"/>
        <end position="467"/>
    </location>
</feature>
<dbReference type="InterPro" id="IPR021728">
    <property type="entry name" value="DUF3300"/>
</dbReference>
<reference evidence="3 4" key="1">
    <citation type="submission" date="2015-07" db="EMBL/GenBank/DDBJ databases">
        <title>Isolation and Genomic Characterization of a Novel Halophilic Metal-Reducing Deltaproteobacterium from the Deep Subsurface.</title>
        <authorList>
            <person name="Badalamenti J.P."/>
            <person name="Summers Z.M."/>
            <person name="Gralnick J.A."/>
            <person name="Bond D.R."/>
        </authorList>
    </citation>
    <scope>NUCLEOTIDE SEQUENCE [LARGE SCALE GENOMIC DNA]</scope>
    <source>
        <strain evidence="3 4">WTL</strain>
    </source>
</reference>
<keyword evidence="4" id="KW-1185">Reference proteome</keyword>
<evidence type="ECO:0000256" key="2">
    <source>
        <dbReference type="SAM" id="SignalP"/>
    </source>
</evidence>
<feature type="compositionally biased region" description="Basic and acidic residues" evidence="1">
    <location>
        <begin position="374"/>
        <end position="467"/>
    </location>
</feature>
<organism evidence="3 4">
    <name type="scientific">Desulfuromonas soudanensis</name>
    <dbReference type="NCBI Taxonomy" id="1603606"/>
    <lineage>
        <taxon>Bacteria</taxon>
        <taxon>Pseudomonadati</taxon>
        <taxon>Thermodesulfobacteriota</taxon>
        <taxon>Desulfuromonadia</taxon>
        <taxon>Desulfuromonadales</taxon>
        <taxon>Desulfuromonadaceae</taxon>
        <taxon>Desulfuromonas</taxon>
    </lineage>
</organism>
<sequence length="467" mass="54004">MGSSTGIQEVVMRKNTLFKRIIGLFVSPLLALCLFFPAPQALAQDGYVQEYGDQEPSGQYSREELAQMLAPIALYPDALLSQILMASTYPIEVIEADRWVNRNQGLKGEALDDALLSRDWDPSVKALCHFPSVLALMSEHITETTHLGNAFLAQEGEVMGMVQELRGQALAQGHLATTSEQKVIVERETIIIEPAAPRVIYVPYYDPYYVYGSWWYPDYPPYYWGPTGVSLGVGINYWPGTYFSFTFGSWSYFDWPRRIIYVDVHKRPRYVRHDRWITRTDRWHHAPDHRRGVAYRDKSTARKYGQYPGHSRDFGRDRRGFPEQGDRVRSRDGGLDRARSERERGGNDRARVERDRQEGPRVQNPPSKRSPAVKVERQERAVKTDRDRSERDRDQSKVQERTKKVTGDRQEVERTRVERQTPRRDNVFDRVGEGRRERDSSERGRTSRQGRTADDRDGRGKRSGSDD</sequence>
<dbReference type="KEGG" id="des:DSOUD_0401"/>